<dbReference type="VEuPathDB" id="TriTrypDB:TvY486_0800120"/>
<dbReference type="InterPro" id="IPR052945">
    <property type="entry name" value="Mitotic_Regulator"/>
</dbReference>
<accession>G0U008</accession>
<evidence type="ECO:0000313" key="1">
    <source>
        <dbReference type="EMBL" id="CCC49405.1"/>
    </source>
</evidence>
<dbReference type="PANTHER" id="PTHR43628">
    <property type="entry name" value="ACTIVATOR OF C KINASE PROTEIN 1-RELATED"/>
    <property type="match status" value="1"/>
</dbReference>
<dbReference type="SMART" id="SM00671">
    <property type="entry name" value="SEL1"/>
    <property type="match status" value="3"/>
</dbReference>
<dbReference type="Pfam" id="PF08238">
    <property type="entry name" value="Sel1"/>
    <property type="match status" value="3"/>
</dbReference>
<name>G0U008_TRYVY</name>
<gene>
    <name evidence="1" type="ORF">TVY486_0800120</name>
</gene>
<dbReference type="AlphaFoldDB" id="G0U008"/>
<sequence>MANDVPTANALHPCSAGNGQSTFRTKKFIMPHAPVVAAPLSHSNIEDQLRYMLLTEDLPAHAVLENDVRQVLAELQRRRQARRAVVPPSRSSSLAAFHRPHVMALVQACEAPHNGAALDILRSFLGSCCPSSGKDLSRALVAVPLAELLLQRREHTEDVQYALSLLDEASAAGHVGAMLLVGLCLRDGVGVPADLIAALTWVERAADAGYAPAMFELGVMFEDGVVCGDSQLPSDWGDAQQWYRRAAEHGHTMAQLNLGKLLWRAAAGVGQGVCGEHMVSGLKEQSLEWLGRAAASGNEEAMRLLRCKQ</sequence>
<dbReference type="PANTHER" id="PTHR43628:SF1">
    <property type="entry name" value="CHITIN SYNTHASE REGULATORY FACTOR 2-RELATED"/>
    <property type="match status" value="1"/>
</dbReference>
<evidence type="ECO:0008006" key="2">
    <source>
        <dbReference type="Google" id="ProtNLM"/>
    </source>
</evidence>
<proteinExistence type="predicted"/>
<reference evidence="1" key="1">
    <citation type="journal article" date="2012" name="Proc. Natl. Acad. Sci. U.S.A.">
        <title>Antigenic diversity is generated by distinct evolutionary mechanisms in African trypanosome species.</title>
        <authorList>
            <person name="Jackson A.P."/>
            <person name="Berry A."/>
            <person name="Aslett M."/>
            <person name="Allison H.C."/>
            <person name="Burton P."/>
            <person name="Vavrova-Anderson J."/>
            <person name="Brown R."/>
            <person name="Browne H."/>
            <person name="Corton N."/>
            <person name="Hauser H."/>
            <person name="Gamble J."/>
            <person name="Gilderthorp R."/>
            <person name="Marcello L."/>
            <person name="McQuillan J."/>
            <person name="Otto T.D."/>
            <person name="Quail M.A."/>
            <person name="Sanders M.J."/>
            <person name="van Tonder A."/>
            <person name="Ginger M.L."/>
            <person name="Field M.C."/>
            <person name="Barry J.D."/>
            <person name="Hertz-Fowler C."/>
            <person name="Berriman M."/>
        </authorList>
    </citation>
    <scope>NUCLEOTIDE SEQUENCE</scope>
    <source>
        <strain evidence="1">Y486</strain>
    </source>
</reference>
<dbReference type="InterPro" id="IPR006597">
    <property type="entry name" value="Sel1-like"/>
</dbReference>
<dbReference type="SUPFAM" id="SSF81901">
    <property type="entry name" value="HCP-like"/>
    <property type="match status" value="1"/>
</dbReference>
<protein>
    <recommendedName>
        <fullName evidence="2">Sel1 repeat family protein</fullName>
    </recommendedName>
</protein>
<dbReference type="InterPro" id="IPR011990">
    <property type="entry name" value="TPR-like_helical_dom_sf"/>
</dbReference>
<dbReference type="EMBL" id="HE573024">
    <property type="protein sequence ID" value="CCC49405.1"/>
    <property type="molecule type" value="Genomic_DNA"/>
</dbReference>
<organism evidence="1">
    <name type="scientific">Trypanosoma vivax (strain Y486)</name>
    <dbReference type="NCBI Taxonomy" id="1055687"/>
    <lineage>
        <taxon>Eukaryota</taxon>
        <taxon>Discoba</taxon>
        <taxon>Euglenozoa</taxon>
        <taxon>Kinetoplastea</taxon>
        <taxon>Metakinetoplastina</taxon>
        <taxon>Trypanosomatida</taxon>
        <taxon>Trypanosomatidae</taxon>
        <taxon>Trypanosoma</taxon>
        <taxon>Duttonella</taxon>
    </lineage>
</organism>
<dbReference type="Gene3D" id="1.25.40.10">
    <property type="entry name" value="Tetratricopeptide repeat domain"/>
    <property type="match status" value="1"/>
</dbReference>